<dbReference type="InterPro" id="IPR028082">
    <property type="entry name" value="Peripla_BP_I"/>
</dbReference>
<feature type="region of interest" description="Disordered" evidence="4">
    <location>
        <begin position="31"/>
        <end position="50"/>
    </location>
</feature>
<dbReference type="Gene3D" id="3.40.50.2300">
    <property type="match status" value="2"/>
</dbReference>
<dbReference type="SUPFAM" id="SSF53822">
    <property type="entry name" value="Periplasmic binding protein-like I"/>
    <property type="match status" value="1"/>
</dbReference>
<keyword evidence="3 5" id="KW-0732">Signal</keyword>
<evidence type="ECO:0000256" key="2">
    <source>
        <dbReference type="ARBA" id="ARBA00007639"/>
    </source>
</evidence>
<dbReference type="InterPro" id="IPR025997">
    <property type="entry name" value="SBP_2_dom"/>
</dbReference>
<sequence length="354" mass="35959">MKDTAMSRRTLALAAAGVALVLPVTACTSTKPAESGAADGGGASVDPAAPAATSVTVPGKASKNYSIQFIQGVAGDEFYISMQCGIEAEAAKLGVTVNTQGPQKFDPTLQRPIVDSVRANKPDAVLIAPTDVTAMQSPLEAVAQGGSKVVLVDTTTEDPSYAASAIASDNIGGGKAAFEAIKQLNPDGGKVMIMSTDPGISTTDARAKGFEDAVKADSKFQYVGIQYSHNDPATAANLMTSSLQKDADLVGVFAANLFAAEGTATGVRQANKGAQVKIVGFDAGPGQVKALRDGTVNALVAQQPATIGQYGVDMAVAALDGGQVTPKVQTGFTVITKENLDTPEGQAAVYKSSC</sequence>
<dbReference type="AlphaFoldDB" id="A0A8J4DIB7"/>
<dbReference type="CDD" id="cd20007">
    <property type="entry name" value="PBP1_ABC_sugar_binding-like"/>
    <property type="match status" value="1"/>
</dbReference>
<evidence type="ECO:0000256" key="5">
    <source>
        <dbReference type="SAM" id="SignalP"/>
    </source>
</evidence>
<protein>
    <submittedName>
        <fullName evidence="7">Ribose ABC transporter substrate-binding protein</fullName>
    </submittedName>
</protein>
<dbReference type="GO" id="GO:0030246">
    <property type="term" value="F:carbohydrate binding"/>
    <property type="evidence" value="ECO:0007669"/>
    <property type="project" value="UniProtKB-ARBA"/>
</dbReference>
<name>A0A8J4DIB7_9ACTN</name>
<accession>A0A8J4DIB7</accession>
<feature type="chain" id="PRO_5039138896" evidence="5">
    <location>
        <begin position="27"/>
        <end position="354"/>
    </location>
</feature>
<feature type="domain" description="Periplasmic binding protein" evidence="6">
    <location>
        <begin position="69"/>
        <end position="322"/>
    </location>
</feature>
<gene>
    <name evidence="7" type="ORF">Sya03_22740</name>
</gene>
<comment type="subcellular location">
    <subcellularLocation>
        <location evidence="1">Cell envelope</location>
    </subcellularLocation>
</comment>
<dbReference type="Proteomes" id="UP000652013">
    <property type="component" value="Unassembled WGS sequence"/>
</dbReference>
<evidence type="ECO:0000313" key="8">
    <source>
        <dbReference type="Proteomes" id="UP000652013"/>
    </source>
</evidence>
<evidence type="ECO:0000256" key="4">
    <source>
        <dbReference type="SAM" id="MobiDB-lite"/>
    </source>
</evidence>
<comment type="caution">
    <text evidence="7">The sequence shown here is derived from an EMBL/GenBank/DDBJ whole genome shotgun (WGS) entry which is preliminary data.</text>
</comment>
<evidence type="ECO:0000256" key="3">
    <source>
        <dbReference type="ARBA" id="ARBA00022729"/>
    </source>
</evidence>
<evidence type="ECO:0000313" key="7">
    <source>
        <dbReference type="EMBL" id="GIJ02922.1"/>
    </source>
</evidence>
<reference evidence="7" key="1">
    <citation type="submission" date="2021-01" db="EMBL/GenBank/DDBJ databases">
        <title>Whole genome shotgun sequence of Spirilliplanes yamanashiensis NBRC 15828.</title>
        <authorList>
            <person name="Komaki H."/>
            <person name="Tamura T."/>
        </authorList>
    </citation>
    <scope>NUCLEOTIDE SEQUENCE</scope>
    <source>
        <strain evidence="7">NBRC 15828</strain>
    </source>
</reference>
<feature type="signal peptide" evidence="5">
    <location>
        <begin position="1"/>
        <end position="26"/>
    </location>
</feature>
<dbReference type="GO" id="GO:0030313">
    <property type="term" value="C:cell envelope"/>
    <property type="evidence" value="ECO:0007669"/>
    <property type="project" value="UniProtKB-SubCell"/>
</dbReference>
<comment type="similarity">
    <text evidence="2">Belongs to the bacterial solute-binding protein 2 family.</text>
</comment>
<dbReference type="PANTHER" id="PTHR46847:SF1">
    <property type="entry name" value="D-ALLOSE-BINDING PERIPLASMIC PROTEIN-RELATED"/>
    <property type="match status" value="1"/>
</dbReference>
<proteinExistence type="inferred from homology"/>
<evidence type="ECO:0000256" key="1">
    <source>
        <dbReference type="ARBA" id="ARBA00004196"/>
    </source>
</evidence>
<dbReference type="PANTHER" id="PTHR46847">
    <property type="entry name" value="D-ALLOSE-BINDING PERIPLASMIC PROTEIN-RELATED"/>
    <property type="match status" value="1"/>
</dbReference>
<organism evidence="7 8">
    <name type="scientific">Spirilliplanes yamanashiensis</name>
    <dbReference type="NCBI Taxonomy" id="42233"/>
    <lineage>
        <taxon>Bacteria</taxon>
        <taxon>Bacillati</taxon>
        <taxon>Actinomycetota</taxon>
        <taxon>Actinomycetes</taxon>
        <taxon>Micromonosporales</taxon>
        <taxon>Micromonosporaceae</taxon>
        <taxon>Spirilliplanes</taxon>
    </lineage>
</organism>
<dbReference type="EMBL" id="BOOY01000016">
    <property type="protein sequence ID" value="GIJ02922.1"/>
    <property type="molecule type" value="Genomic_DNA"/>
</dbReference>
<dbReference type="Pfam" id="PF13407">
    <property type="entry name" value="Peripla_BP_4"/>
    <property type="match status" value="1"/>
</dbReference>
<evidence type="ECO:0000259" key="6">
    <source>
        <dbReference type="Pfam" id="PF13407"/>
    </source>
</evidence>
<keyword evidence="8" id="KW-1185">Reference proteome</keyword>